<gene>
    <name evidence="5" type="ORF">OQ273_15500</name>
</gene>
<evidence type="ECO:0000256" key="2">
    <source>
        <dbReference type="ARBA" id="ARBA00023125"/>
    </source>
</evidence>
<keyword evidence="1" id="KW-0805">Transcription regulation</keyword>
<dbReference type="CDD" id="cd01392">
    <property type="entry name" value="HTH_LacI"/>
    <property type="match status" value="1"/>
</dbReference>
<dbReference type="GO" id="GO:0003700">
    <property type="term" value="F:DNA-binding transcription factor activity"/>
    <property type="evidence" value="ECO:0007669"/>
    <property type="project" value="TreeGrafter"/>
</dbReference>
<dbReference type="PANTHER" id="PTHR30146">
    <property type="entry name" value="LACI-RELATED TRANSCRIPTIONAL REPRESSOR"/>
    <property type="match status" value="1"/>
</dbReference>
<sequence length="339" mass="37206">MKHRFPLKEIAHQAGVGIATVDRVIHGRPGVRPQTANRVRNAISELEAQETQLSMRGRKLMLDLLVEAPQAFLDALDAAVNRELPLFQSAIFRIRRDIRTRFSEVDVVASLDRALKLGSDGVIVMAPDTGAIRKAVNRLVAQDMPVVTLATDMPGTSRSAYVGLDNFYAGETAAWMVRKWSAGEKPPRVLVTVRNDGFQSEGDRERSFRKAMERDCPASRIETFVEGQEGPEFSERVARAAAQGLKPSALYSIGGGNPALLDAMSRAGIKLPLFIAHDLDPDNRLLLAQGRIDAVIYHDLADDIRNACQVVMSVHSKGAIPLPSNCESLRVVLPPMLNR</sequence>
<feature type="domain" description="HTH lacI-type" evidence="4">
    <location>
        <begin position="7"/>
        <end position="46"/>
    </location>
</feature>
<reference evidence="5" key="1">
    <citation type="submission" date="2022-11" db="EMBL/GenBank/DDBJ databases">
        <title>Draft genome sequence of Hoeflea poritis E7-10 and Hoeflea prorocentri PM5-8, separated from scleractinian coral Porites lutea and marine dinoflagellate.</title>
        <authorList>
            <person name="Zhang G."/>
            <person name="Wei Q."/>
            <person name="Cai L."/>
        </authorList>
    </citation>
    <scope>NUCLEOTIDE SEQUENCE</scope>
    <source>
        <strain evidence="5">PM5-8</strain>
    </source>
</reference>
<dbReference type="InterPro" id="IPR028082">
    <property type="entry name" value="Peripla_BP_I"/>
</dbReference>
<dbReference type="Pfam" id="PF00356">
    <property type="entry name" value="LacI"/>
    <property type="match status" value="1"/>
</dbReference>
<dbReference type="PROSITE" id="PS00356">
    <property type="entry name" value="HTH_LACI_1"/>
    <property type="match status" value="1"/>
</dbReference>
<dbReference type="Gene3D" id="1.10.260.40">
    <property type="entry name" value="lambda repressor-like DNA-binding domains"/>
    <property type="match status" value="1"/>
</dbReference>
<protein>
    <submittedName>
        <fullName evidence="5">LacI family DNA-binding transcriptional regulator</fullName>
    </submittedName>
</protein>
<name>A0A9X3UIW0_9HYPH</name>
<comment type="caution">
    <text evidence="5">The sequence shown here is derived from an EMBL/GenBank/DDBJ whole genome shotgun (WGS) entry which is preliminary data.</text>
</comment>
<organism evidence="5 6">
    <name type="scientific">Hoeflea prorocentri</name>
    <dbReference type="NCBI Taxonomy" id="1922333"/>
    <lineage>
        <taxon>Bacteria</taxon>
        <taxon>Pseudomonadati</taxon>
        <taxon>Pseudomonadota</taxon>
        <taxon>Alphaproteobacteria</taxon>
        <taxon>Hyphomicrobiales</taxon>
        <taxon>Rhizobiaceae</taxon>
        <taxon>Hoeflea</taxon>
    </lineage>
</organism>
<keyword evidence="2 5" id="KW-0238">DNA-binding</keyword>
<evidence type="ECO:0000259" key="4">
    <source>
        <dbReference type="PROSITE" id="PS50932"/>
    </source>
</evidence>
<dbReference type="SUPFAM" id="SSF53822">
    <property type="entry name" value="Periplasmic binding protein-like I"/>
    <property type="match status" value="1"/>
</dbReference>
<dbReference type="EMBL" id="JAPJZI010000001">
    <property type="protein sequence ID" value="MDA5399988.1"/>
    <property type="molecule type" value="Genomic_DNA"/>
</dbReference>
<keyword evidence="3" id="KW-0804">Transcription</keyword>
<dbReference type="AlphaFoldDB" id="A0A9X3UIW0"/>
<keyword evidence="6" id="KW-1185">Reference proteome</keyword>
<dbReference type="GO" id="GO:0000976">
    <property type="term" value="F:transcription cis-regulatory region binding"/>
    <property type="evidence" value="ECO:0007669"/>
    <property type="project" value="TreeGrafter"/>
</dbReference>
<dbReference type="PANTHER" id="PTHR30146:SF152">
    <property type="entry name" value="TRANSCRIPTIONAL REGULATORY PROTEIN"/>
    <property type="match status" value="1"/>
</dbReference>
<dbReference type="InterPro" id="IPR025997">
    <property type="entry name" value="SBP_2_dom"/>
</dbReference>
<dbReference type="InterPro" id="IPR000843">
    <property type="entry name" value="HTH_LacI"/>
</dbReference>
<dbReference type="SMART" id="SM00354">
    <property type="entry name" value="HTH_LACI"/>
    <property type="match status" value="1"/>
</dbReference>
<dbReference type="Pfam" id="PF13407">
    <property type="entry name" value="Peripla_BP_4"/>
    <property type="match status" value="1"/>
</dbReference>
<dbReference type="InterPro" id="IPR010982">
    <property type="entry name" value="Lambda_DNA-bd_dom_sf"/>
</dbReference>
<dbReference type="PROSITE" id="PS50932">
    <property type="entry name" value="HTH_LACI_2"/>
    <property type="match status" value="1"/>
</dbReference>
<dbReference type="SUPFAM" id="SSF47413">
    <property type="entry name" value="lambda repressor-like DNA-binding domains"/>
    <property type="match status" value="1"/>
</dbReference>
<evidence type="ECO:0000256" key="1">
    <source>
        <dbReference type="ARBA" id="ARBA00023015"/>
    </source>
</evidence>
<evidence type="ECO:0000313" key="6">
    <source>
        <dbReference type="Proteomes" id="UP001151234"/>
    </source>
</evidence>
<dbReference type="Proteomes" id="UP001151234">
    <property type="component" value="Unassembled WGS sequence"/>
</dbReference>
<evidence type="ECO:0000256" key="3">
    <source>
        <dbReference type="ARBA" id="ARBA00023163"/>
    </source>
</evidence>
<accession>A0A9X3UIW0</accession>
<dbReference type="CDD" id="cd06307">
    <property type="entry name" value="PBP1_sugar_binding"/>
    <property type="match status" value="1"/>
</dbReference>
<dbReference type="RefSeq" id="WP_267991400.1">
    <property type="nucleotide sequence ID" value="NZ_JAPJZI010000001.1"/>
</dbReference>
<dbReference type="Gene3D" id="3.40.50.2300">
    <property type="match status" value="2"/>
</dbReference>
<evidence type="ECO:0000313" key="5">
    <source>
        <dbReference type="EMBL" id="MDA5399988.1"/>
    </source>
</evidence>
<proteinExistence type="predicted"/>